<dbReference type="InterPro" id="IPR027417">
    <property type="entry name" value="P-loop_NTPase"/>
</dbReference>
<dbReference type="GO" id="GO:0016887">
    <property type="term" value="F:ATP hydrolysis activity"/>
    <property type="evidence" value="ECO:0007669"/>
    <property type="project" value="InterPro"/>
</dbReference>
<comment type="caution">
    <text evidence="7">The sequence shown here is derived from an EMBL/GenBank/DDBJ whole genome shotgun (WGS) entry which is preliminary data.</text>
</comment>
<evidence type="ECO:0000256" key="2">
    <source>
        <dbReference type="ARBA" id="ARBA00022448"/>
    </source>
</evidence>
<accession>A0A917U0H5</accession>
<evidence type="ECO:0000259" key="6">
    <source>
        <dbReference type="PROSITE" id="PS50893"/>
    </source>
</evidence>
<dbReference type="SMART" id="SM00382">
    <property type="entry name" value="AAA"/>
    <property type="match status" value="1"/>
</dbReference>
<dbReference type="GO" id="GO:0005524">
    <property type="term" value="F:ATP binding"/>
    <property type="evidence" value="ECO:0007669"/>
    <property type="project" value="UniProtKB-KW"/>
</dbReference>
<keyword evidence="8" id="KW-1185">Reference proteome</keyword>
<keyword evidence="2" id="KW-0813">Transport</keyword>
<gene>
    <name evidence="7" type="ORF">GCM10011608_38000</name>
</gene>
<dbReference type="InterPro" id="IPR017871">
    <property type="entry name" value="ABC_transporter-like_CS"/>
</dbReference>
<dbReference type="PROSITE" id="PS50893">
    <property type="entry name" value="ABC_TRANSPORTER_2"/>
    <property type="match status" value="1"/>
</dbReference>
<dbReference type="PANTHER" id="PTHR43335">
    <property type="entry name" value="ABC TRANSPORTER, ATP-BINDING PROTEIN"/>
    <property type="match status" value="1"/>
</dbReference>
<dbReference type="InterPro" id="IPR003593">
    <property type="entry name" value="AAA+_ATPase"/>
</dbReference>
<comment type="similarity">
    <text evidence="1">Belongs to the ABC transporter superfamily.</text>
</comment>
<dbReference type="Proteomes" id="UP000608890">
    <property type="component" value="Unassembled WGS sequence"/>
</dbReference>
<feature type="region of interest" description="Disordered" evidence="5">
    <location>
        <begin position="212"/>
        <end position="238"/>
    </location>
</feature>
<evidence type="ECO:0000256" key="1">
    <source>
        <dbReference type="ARBA" id="ARBA00005417"/>
    </source>
</evidence>
<reference evidence="7" key="2">
    <citation type="submission" date="2020-09" db="EMBL/GenBank/DDBJ databases">
        <authorList>
            <person name="Sun Q."/>
            <person name="Zhou Y."/>
        </authorList>
    </citation>
    <scope>NUCLEOTIDE SEQUENCE</scope>
    <source>
        <strain evidence="7">CGMCC 4.7312</strain>
    </source>
</reference>
<feature type="domain" description="ABC transporter" evidence="6">
    <location>
        <begin position="6"/>
        <end position="233"/>
    </location>
</feature>
<evidence type="ECO:0000256" key="3">
    <source>
        <dbReference type="ARBA" id="ARBA00022741"/>
    </source>
</evidence>
<dbReference type="InterPro" id="IPR003439">
    <property type="entry name" value="ABC_transporter-like_ATP-bd"/>
</dbReference>
<evidence type="ECO:0000313" key="7">
    <source>
        <dbReference type="EMBL" id="GGM49440.1"/>
    </source>
</evidence>
<evidence type="ECO:0000313" key="8">
    <source>
        <dbReference type="Proteomes" id="UP000608890"/>
    </source>
</evidence>
<dbReference type="PROSITE" id="PS00211">
    <property type="entry name" value="ABC_TRANSPORTER_1"/>
    <property type="match status" value="1"/>
</dbReference>
<reference evidence="7" key="1">
    <citation type="journal article" date="2014" name="Int. J. Syst. Evol. Microbiol.">
        <title>Complete genome sequence of Corynebacterium casei LMG S-19264T (=DSM 44701T), isolated from a smear-ripened cheese.</title>
        <authorList>
            <consortium name="US DOE Joint Genome Institute (JGI-PGF)"/>
            <person name="Walter F."/>
            <person name="Albersmeier A."/>
            <person name="Kalinowski J."/>
            <person name="Ruckert C."/>
        </authorList>
    </citation>
    <scope>NUCLEOTIDE SEQUENCE</scope>
    <source>
        <strain evidence="7">CGMCC 4.7312</strain>
    </source>
</reference>
<dbReference type="Gene3D" id="3.40.50.300">
    <property type="entry name" value="P-loop containing nucleotide triphosphate hydrolases"/>
    <property type="match status" value="1"/>
</dbReference>
<evidence type="ECO:0000256" key="4">
    <source>
        <dbReference type="ARBA" id="ARBA00022840"/>
    </source>
</evidence>
<keyword evidence="4" id="KW-0067">ATP-binding</keyword>
<dbReference type="PANTHER" id="PTHR43335:SF4">
    <property type="entry name" value="ABC TRANSPORTER, ATP-BINDING PROTEIN"/>
    <property type="match status" value="1"/>
</dbReference>
<dbReference type="Pfam" id="PF00005">
    <property type="entry name" value="ABC_tran"/>
    <property type="match status" value="1"/>
</dbReference>
<protein>
    <recommendedName>
        <fullName evidence="6">ABC transporter domain-containing protein</fullName>
    </recommendedName>
</protein>
<dbReference type="EMBL" id="BMNB01000017">
    <property type="protein sequence ID" value="GGM49440.1"/>
    <property type="molecule type" value="Genomic_DNA"/>
</dbReference>
<sequence>MSEIAVAVVGLRVTYGSLSVVRDVDFDLPVGGALCLVGENGAGKSTVLRCVTGLVEPTAGSVRVFGAPPDGTAAFWRRVVATVEQPGWYAGLTVREHVELVRLAGGGDPADGRVYDLLKVLGLHDLGDGTPDRLSSGERQRLLLAAALARPADLLVLDEPEQRLDAAIRPVVAGLLREHLAGGGSLLLASHDPAFVAVLGCPVLKLHSGSPLPQTADGPAPDGTGPVGDGASVSGGPV</sequence>
<dbReference type="SUPFAM" id="SSF52540">
    <property type="entry name" value="P-loop containing nucleoside triphosphate hydrolases"/>
    <property type="match status" value="1"/>
</dbReference>
<dbReference type="RefSeq" id="WP_189046209.1">
    <property type="nucleotide sequence ID" value="NZ_BMNB01000017.1"/>
</dbReference>
<proteinExistence type="inferred from homology"/>
<name>A0A917U0H5_9ACTN</name>
<evidence type="ECO:0000256" key="5">
    <source>
        <dbReference type="SAM" id="MobiDB-lite"/>
    </source>
</evidence>
<dbReference type="AlphaFoldDB" id="A0A917U0H5"/>
<keyword evidence="3" id="KW-0547">Nucleotide-binding</keyword>
<organism evidence="7 8">
    <name type="scientific">Micromonospora sonchi</name>
    <dbReference type="NCBI Taxonomy" id="1763543"/>
    <lineage>
        <taxon>Bacteria</taxon>
        <taxon>Bacillati</taxon>
        <taxon>Actinomycetota</taxon>
        <taxon>Actinomycetes</taxon>
        <taxon>Micromonosporales</taxon>
        <taxon>Micromonosporaceae</taxon>
        <taxon>Micromonospora</taxon>
    </lineage>
</organism>